<dbReference type="EMBL" id="BPLR01016747">
    <property type="protein sequence ID" value="GIY86149.1"/>
    <property type="molecule type" value="Genomic_DNA"/>
</dbReference>
<organism evidence="1 2">
    <name type="scientific">Caerostris extrusa</name>
    <name type="common">Bark spider</name>
    <name type="synonym">Caerostris bankana</name>
    <dbReference type="NCBI Taxonomy" id="172846"/>
    <lineage>
        <taxon>Eukaryota</taxon>
        <taxon>Metazoa</taxon>
        <taxon>Ecdysozoa</taxon>
        <taxon>Arthropoda</taxon>
        <taxon>Chelicerata</taxon>
        <taxon>Arachnida</taxon>
        <taxon>Araneae</taxon>
        <taxon>Araneomorphae</taxon>
        <taxon>Entelegynae</taxon>
        <taxon>Araneoidea</taxon>
        <taxon>Araneidae</taxon>
        <taxon>Caerostris</taxon>
    </lineage>
</organism>
<evidence type="ECO:0000313" key="2">
    <source>
        <dbReference type="Proteomes" id="UP001054945"/>
    </source>
</evidence>
<keyword evidence="2" id="KW-1185">Reference proteome</keyword>
<gene>
    <name evidence="1" type="ORF">CEXT_644861</name>
</gene>
<dbReference type="AlphaFoldDB" id="A0AAV4WWX3"/>
<evidence type="ECO:0000313" key="1">
    <source>
        <dbReference type="EMBL" id="GIY86149.1"/>
    </source>
</evidence>
<reference evidence="1 2" key="1">
    <citation type="submission" date="2021-06" db="EMBL/GenBank/DDBJ databases">
        <title>Caerostris extrusa draft genome.</title>
        <authorList>
            <person name="Kono N."/>
            <person name="Arakawa K."/>
        </authorList>
    </citation>
    <scope>NUCLEOTIDE SEQUENCE [LARGE SCALE GENOMIC DNA]</scope>
</reference>
<dbReference type="Proteomes" id="UP001054945">
    <property type="component" value="Unassembled WGS sequence"/>
</dbReference>
<protein>
    <submittedName>
        <fullName evidence="1">Uncharacterized protein</fullName>
    </submittedName>
</protein>
<feature type="non-terminal residue" evidence="1">
    <location>
        <position position="58"/>
    </location>
</feature>
<sequence length="58" mass="5951">MARLSFPLNSSIGITCPAKNLGRGSECAIEKNGASDSTAALSQPVTPALLSHLIGLNR</sequence>
<proteinExistence type="predicted"/>
<name>A0AAV4WWX3_CAEEX</name>
<comment type="caution">
    <text evidence="1">The sequence shown here is derived from an EMBL/GenBank/DDBJ whole genome shotgun (WGS) entry which is preliminary data.</text>
</comment>
<accession>A0AAV4WWX3</accession>